<reference evidence="4" key="2">
    <citation type="submission" date="2025-08" db="UniProtKB">
        <authorList>
            <consortium name="Ensembl"/>
        </authorList>
    </citation>
    <scope>IDENTIFICATION</scope>
</reference>
<organism evidence="4 5">
    <name type="scientific">Oncorhynchus tshawytscha</name>
    <name type="common">Chinook salmon</name>
    <name type="synonym">Salmo tshawytscha</name>
    <dbReference type="NCBI Taxonomy" id="74940"/>
    <lineage>
        <taxon>Eukaryota</taxon>
        <taxon>Metazoa</taxon>
        <taxon>Chordata</taxon>
        <taxon>Craniata</taxon>
        <taxon>Vertebrata</taxon>
        <taxon>Euteleostomi</taxon>
        <taxon>Actinopterygii</taxon>
        <taxon>Neopterygii</taxon>
        <taxon>Teleostei</taxon>
        <taxon>Protacanthopterygii</taxon>
        <taxon>Salmoniformes</taxon>
        <taxon>Salmonidae</taxon>
        <taxon>Salmoninae</taxon>
        <taxon>Oncorhynchus</taxon>
    </lineage>
</organism>
<dbReference type="GO" id="GO:0006355">
    <property type="term" value="P:regulation of DNA-templated transcription"/>
    <property type="evidence" value="ECO:0007669"/>
    <property type="project" value="TreeGrafter"/>
</dbReference>
<keyword evidence="1" id="KW-0677">Repeat</keyword>
<dbReference type="Pfam" id="PF00397">
    <property type="entry name" value="WW"/>
    <property type="match status" value="1"/>
</dbReference>
<keyword evidence="5" id="KW-1185">Reference proteome</keyword>
<dbReference type="GO" id="GO:0005634">
    <property type="term" value="C:nucleus"/>
    <property type="evidence" value="ECO:0007669"/>
    <property type="project" value="TreeGrafter"/>
</dbReference>
<evidence type="ECO:0000256" key="2">
    <source>
        <dbReference type="SAM" id="MobiDB-lite"/>
    </source>
</evidence>
<dbReference type="InterPro" id="IPR001202">
    <property type="entry name" value="WW_dom"/>
</dbReference>
<dbReference type="PROSITE" id="PS01159">
    <property type="entry name" value="WW_DOMAIN_1"/>
    <property type="match status" value="1"/>
</dbReference>
<dbReference type="GO" id="GO:0005737">
    <property type="term" value="C:cytoplasm"/>
    <property type="evidence" value="ECO:0007669"/>
    <property type="project" value="TreeGrafter"/>
</dbReference>
<name>A0AAZ3Q0B6_ONCTS</name>
<dbReference type="PROSITE" id="PS50020">
    <property type="entry name" value="WW_DOMAIN_2"/>
    <property type="match status" value="1"/>
</dbReference>
<proteinExistence type="predicted"/>
<accession>A0AAZ3Q0B6</accession>
<dbReference type="InterPro" id="IPR039576">
    <property type="entry name" value="APBB1/2/3"/>
</dbReference>
<dbReference type="AlphaFoldDB" id="A0AAZ3Q0B6"/>
<dbReference type="SMART" id="SM00456">
    <property type="entry name" value="WW"/>
    <property type="match status" value="1"/>
</dbReference>
<feature type="region of interest" description="Disordered" evidence="2">
    <location>
        <begin position="56"/>
        <end position="98"/>
    </location>
</feature>
<dbReference type="InterPro" id="IPR036020">
    <property type="entry name" value="WW_dom_sf"/>
</dbReference>
<dbReference type="CDD" id="cd00201">
    <property type="entry name" value="WW"/>
    <property type="match status" value="1"/>
</dbReference>
<dbReference type="FunFam" id="2.20.70.10:FF:000003">
    <property type="entry name" value="amyloid beta A4 precursor protein-binding family B member 2"/>
    <property type="match status" value="1"/>
</dbReference>
<reference evidence="5" key="1">
    <citation type="journal article" date="2018" name="PLoS ONE">
        <title>Chinook salmon (Oncorhynchus tshawytscha) genome and transcriptome.</title>
        <authorList>
            <person name="Christensen K.A."/>
            <person name="Leong J.S."/>
            <person name="Sakhrani D."/>
            <person name="Biagi C.A."/>
            <person name="Minkley D.R."/>
            <person name="Withler R.E."/>
            <person name="Rondeau E.B."/>
            <person name="Koop B.F."/>
            <person name="Devlin R.H."/>
        </authorList>
    </citation>
    <scope>NUCLEOTIDE SEQUENCE [LARGE SCALE GENOMIC DNA]</scope>
</reference>
<evidence type="ECO:0000313" key="4">
    <source>
        <dbReference type="Ensembl" id="ENSOTSP00005122607.1"/>
    </source>
</evidence>
<feature type="compositionally biased region" description="Polar residues" evidence="2">
    <location>
        <begin position="70"/>
        <end position="81"/>
    </location>
</feature>
<evidence type="ECO:0000256" key="1">
    <source>
        <dbReference type="ARBA" id="ARBA00022737"/>
    </source>
</evidence>
<feature type="compositionally biased region" description="Polar residues" evidence="2">
    <location>
        <begin position="1"/>
        <end position="16"/>
    </location>
</feature>
<dbReference type="PANTHER" id="PTHR14058">
    <property type="entry name" value="AMYLOID BETA A4 PRECURSOR PROTEIN-BINDING FAMILY B"/>
    <property type="match status" value="1"/>
</dbReference>
<dbReference type="Ensembl" id="ENSOTST00005151736.1">
    <property type="protein sequence ID" value="ENSOTSP00005122607.1"/>
    <property type="gene ID" value="ENSOTSG00005076033.1"/>
</dbReference>
<dbReference type="SUPFAM" id="SSF51045">
    <property type="entry name" value="WW domain"/>
    <property type="match status" value="1"/>
</dbReference>
<dbReference type="Gene3D" id="2.20.70.10">
    <property type="match status" value="1"/>
</dbReference>
<dbReference type="PANTHER" id="PTHR14058:SF11">
    <property type="entry name" value="AMYLOID BETA PRECURSOR PROTEIN BINDING FAMILY B MEMBER 2"/>
    <property type="match status" value="1"/>
</dbReference>
<feature type="domain" description="WW" evidence="3">
    <location>
        <begin position="31"/>
        <end position="63"/>
    </location>
</feature>
<protein>
    <recommendedName>
        <fullName evidence="3">WW domain-containing protein</fullName>
    </recommendedName>
</protein>
<feature type="region of interest" description="Disordered" evidence="2">
    <location>
        <begin position="1"/>
        <end position="35"/>
    </location>
</feature>
<evidence type="ECO:0000313" key="5">
    <source>
        <dbReference type="Proteomes" id="UP000694402"/>
    </source>
</evidence>
<evidence type="ECO:0000259" key="3">
    <source>
        <dbReference type="PROSITE" id="PS50020"/>
    </source>
</evidence>
<sequence length="162" mass="18151">MNSSGWSSLSQENTSPLLPDIWSHQGCQTEGDLPPGWKRITDKADIYYWHIPSGATQWERPAPRDPLTRQEGSSLGDTTSASPPPDHQKQLWGDVGAVSGGKIDSEVWKDLQAATVNPDPSLKEFEELRSDMHRYGSLSHWKRRSLTETLRPSVLRCSLWVG</sequence>
<dbReference type="Proteomes" id="UP000694402">
    <property type="component" value="Unassembled WGS sequence"/>
</dbReference>
<dbReference type="GeneTree" id="ENSGT00390000000002"/>
<reference evidence="4" key="3">
    <citation type="submission" date="2025-09" db="UniProtKB">
        <authorList>
            <consortium name="Ensembl"/>
        </authorList>
    </citation>
    <scope>IDENTIFICATION</scope>
</reference>
<dbReference type="GO" id="GO:0001540">
    <property type="term" value="F:amyloid-beta binding"/>
    <property type="evidence" value="ECO:0007669"/>
    <property type="project" value="InterPro"/>
</dbReference>